<dbReference type="UniPathway" id="UPA00094"/>
<evidence type="ECO:0000256" key="4">
    <source>
        <dbReference type="ARBA" id="ARBA00022679"/>
    </source>
</evidence>
<comment type="subunit">
    <text evidence="14">Homodimer.</text>
</comment>
<sequence>MPHAHIRGWGKYVPANVMTNDDLARIVDTNDEWIRTRTGIAERRLAGKEETTATMGAKAAREALTRAQADPADVELIIVATVTPDRVFPSASCVIQDLIGATNAAAFDLSAGCSGFVYALSVASKMIESGAYRNALVIGAETLSHLVNWEDRSTCVLFGDGAGAFFLEADERPGGLLGFELGADGSGGALLTGPLVGRGYVPAVGPENSPDYIYMNGRAVYRFATRVMGVAAKKAIERAGLTIEDIDLFIPHQANLRIIEAAAKQLQLPMEKVYVNIHRYGNTSAASIPVACAEAAEEGRLKPGDTVVMVGFGAGLTWAAAVVQWPEPLPNGHKRTTTARSWFYDKRARFVSMRHRLGHRVDELLETVRRDS</sequence>
<keyword evidence="7 14" id="KW-0275">Fatty acid biosynthesis</keyword>
<evidence type="ECO:0000256" key="11">
    <source>
        <dbReference type="ARBA" id="ARBA00052407"/>
    </source>
</evidence>
<feature type="region of interest" description="ACP-binding" evidence="14">
    <location>
        <begin position="253"/>
        <end position="257"/>
    </location>
</feature>
<evidence type="ECO:0000256" key="1">
    <source>
        <dbReference type="ARBA" id="ARBA00005194"/>
    </source>
</evidence>
<comment type="subcellular location">
    <subcellularLocation>
        <location evidence="14">Cytoplasm</location>
    </subcellularLocation>
</comment>
<evidence type="ECO:0000256" key="6">
    <source>
        <dbReference type="ARBA" id="ARBA00023098"/>
    </source>
</evidence>
<dbReference type="InterPro" id="IPR013747">
    <property type="entry name" value="ACP_syn_III_C"/>
</dbReference>
<comment type="catalytic activity">
    <reaction evidence="10">
        <text>malonyl-[ACP] + acetyl-CoA + H(+) = 3-oxobutanoyl-[ACP] + CO2 + CoA</text>
        <dbReference type="Rhea" id="RHEA:12080"/>
        <dbReference type="Rhea" id="RHEA-COMP:9623"/>
        <dbReference type="Rhea" id="RHEA-COMP:9625"/>
        <dbReference type="ChEBI" id="CHEBI:15378"/>
        <dbReference type="ChEBI" id="CHEBI:16526"/>
        <dbReference type="ChEBI" id="CHEBI:57287"/>
        <dbReference type="ChEBI" id="CHEBI:57288"/>
        <dbReference type="ChEBI" id="CHEBI:78449"/>
        <dbReference type="ChEBI" id="CHEBI:78450"/>
        <dbReference type="EC" id="2.3.1.180"/>
    </reaction>
    <physiologicalReaction direction="left-to-right" evidence="10">
        <dbReference type="Rhea" id="RHEA:12081"/>
    </physiologicalReaction>
</comment>
<reference evidence="18" key="2">
    <citation type="submission" date="2015-08" db="EMBL/GenBank/DDBJ databases">
        <title>Draft Genome Sequence of a Heterotrophic Facultative Anaerobic Bacterium Ardenticatena maritima Strain 110S.</title>
        <authorList>
            <person name="Kawaichi S."/>
            <person name="Yoshida T."/>
            <person name="Sako Y."/>
            <person name="Nakamura R."/>
        </authorList>
    </citation>
    <scope>NUCLEOTIDE SEQUENCE [LARGE SCALE GENOMIC DNA]</scope>
    <source>
        <strain evidence="18">110S</strain>
    </source>
</reference>
<comment type="catalytic activity">
    <reaction evidence="11">
        <text>(2S)-2-methylbutanoyl-CoA + malonyl-[ACP] + H(+) = (4S)-4-methyl-3-oxohexanoyl-[ACP] + CO2 + CoA</text>
        <dbReference type="Rhea" id="RHEA:42276"/>
        <dbReference type="Rhea" id="RHEA-COMP:9623"/>
        <dbReference type="Rhea" id="RHEA-COMP:17148"/>
        <dbReference type="ChEBI" id="CHEBI:15378"/>
        <dbReference type="ChEBI" id="CHEBI:16526"/>
        <dbReference type="ChEBI" id="CHEBI:57287"/>
        <dbReference type="ChEBI" id="CHEBI:78449"/>
        <dbReference type="ChEBI" id="CHEBI:88166"/>
        <dbReference type="ChEBI" id="CHEBI:167462"/>
        <dbReference type="EC" id="2.3.1.300"/>
    </reaction>
    <physiologicalReaction direction="left-to-right" evidence="11">
        <dbReference type="Rhea" id="RHEA:42277"/>
    </physiologicalReaction>
</comment>
<keyword evidence="14" id="KW-0963">Cytoplasm</keyword>
<evidence type="ECO:0000313" key="18">
    <source>
        <dbReference type="Proteomes" id="UP000037784"/>
    </source>
</evidence>
<dbReference type="InterPro" id="IPR016039">
    <property type="entry name" value="Thiolase-like"/>
</dbReference>
<accession>A0A0M8K6B2</accession>
<keyword evidence="8 14" id="KW-0511">Multifunctional enzyme</keyword>
<keyword evidence="6 14" id="KW-0443">Lipid metabolism</keyword>
<evidence type="ECO:0000256" key="13">
    <source>
        <dbReference type="ARBA" id="ARBA00052985"/>
    </source>
</evidence>
<evidence type="ECO:0000256" key="2">
    <source>
        <dbReference type="ARBA" id="ARBA00008642"/>
    </source>
</evidence>
<gene>
    <name evidence="14 17" type="primary">fabH</name>
    <name evidence="17" type="ORF">ARMA_1106</name>
</gene>
<protein>
    <recommendedName>
        <fullName evidence="14">Beta-ketoacyl-[acyl-carrier-protein] synthase III</fullName>
        <shortName evidence="14">Beta-ketoacyl-ACP synthase III</shortName>
        <shortName evidence="14">KAS III</shortName>
        <ecNumber evidence="14">2.3.1.180</ecNumber>
    </recommendedName>
    <alternativeName>
        <fullName evidence="14">3-oxoacyl-[acyl-carrier-protein] synthase 3</fullName>
    </alternativeName>
    <alternativeName>
        <fullName evidence="14">3-oxoacyl-[acyl-carrier-protein] synthase III</fullName>
    </alternativeName>
</protein>
<organism evidence="17 18">
    <name type="scientific">Ardenticatena maritima</name>
    <dbReference type="NCBI Taxonomy" id="872965"/>
    <lineage>
        <taxon>Bacteria</taxon>
        <taxon>Bacillati</taxon>
        <taxon>Chloroflexota</taxon>
        <taxon>Ardenticatenia</taxon>
        <taxon>Ardenticatenales</taxon>
        <taxon>Ardenticatenaceae</taxon>
        <taxon>Ardenticatena</taxon>
    </lineage>
</organism>
<comment type="catalytic activity">
    <reaction evidence="12">
        <text>2-methylpropanoyl-CoA + malonyl-[ACP] + H(+) = 4-methyl-3-oxopentanoyl-[ACP] + CO2 + CoA</text>
        <dbReference type="Rhea" id="RHEA:42268"/>
        <dbReference type="Rhea" id="RHEA-COMP:9623"/>
        <dbReference type="Rhea" id="RHEA-COMP:9940"/>
        <dbReference type="ChEBI" id="CHEBI:15378"/>
        <dbReference type="ChEBI" id="CHEBI:16526"/>
        <dbReference type="ChEBI" id="CHEBI:57287"/>
        <dbReference type="ChEBI" id="CHEBI:57338"/>
        <dbReference type="ChEBI" id="CHEBI:78449"/>
        <dbReference type="ChEBI" id="CHEBI:78820"/>
        <dbReference type="EC" id="2.3.1.300"/>
    </reaction>
    <physiologicalReaction direction="left-to-right" evidence="12">
        <dbReference type="Rhea" id="RHEA:42269"/>
    </physiologicalReaction>
</comment>
<comment type="domain">
    <text evidence="14">The last Arg residue of the ACP-binding site is essential for the weak association between ACP/AcpP and FabH.</text>
</comment>
<keyword evidence="18" id="KW-1185">Reference proteome</keyword>
<dbReference type="OrthoDB" id="9815506at2"/>
<dbReference type="EMBL" id="BBZA01000074">
    <property type="protein sequence ID" value="GAP62683.1"/>
    <property type="molecule type" value="Genomic_DNA"/>
</dbReference>
<feature type="active site" evidence="14">
    <location>
        <position position="282"/>
    </location>
</feature>
<feature type="active site" evidence="14">
    <location>
        <position position="252"/>
    </location>
</feature>
<comment type="function">
    <text evidence="14">Catalyzes the condensation reaction of fatty acid synthesis by the addition to an acyl acceptor of two carbons from malonyl-ACP. Catalyzes the first condensation reaction which initiates fatty acid synthesis and may therefore play a role in governing the total rate of fatty acid production. Possesses both acetoacetyl-ACP synthase and acetyl transacylase activities. Its substrate specificity determines the biosynthesis of branched-chain and/or straight-chain of fatty acids.</text>
</comment>
<comment type="caution">
    <text evidence="17">The sequence shown here is derived from an EMBL/GenBank/DDBJ whole genome shotgun (WGS) entry which is preliminary data.</text>
</comment>
<dbReference type="HAMAP" id="MF_01815">
    <property type="entry name" value="FabH"/>
    <property type="match status" value="1"/>
</dbReference>
<feature type="domain" description="Beta-ketoacyl-[acyl-carrier-protein] synthase III N-terminal" evidence="16">
    <location>
        <begin position="107"/>
        <end position="185"/>
    </location>
</feature>
<dbReference type="SUPFAM" id="SSF53901">
    <property type="entry name" value="Thiolase-like"/>
    <property type="match status" value="1"/>
</dbReference>
<name>A0A0M8K6B2_9CHLR</name>
<evidence type="ECO:0000256" key="5">
    <source>
        <dbReference type="ARBA" id="ARBA00022832"/>
    </source>
</evidence>
<dbReference type="CDD" id="cd00830">
    <property type="entry name" value="KAS_III"/>
    <property type="match status" value="1"/>
</dbReference>
<keyword evidence="5 14" id="KW-0276">Fatty acid metabolism</keyword>
<evidence type="ECO:0000259" key="16">
    <source>
        <dbReference type="Pfam" id="PF08545"/>
    </source>
</evidence>
<dbReference type="RefSeq" id="WP_082374151.1">
    <property type="nucleotide sequence ID" value="NZ_BBZA01000074.1"/>
</dbReference>
<dbReference type="AlphaFoldDB" id="A0A0M8K6B2"/>
<dbReference type="FunCoup" id="A0A0M8K6B2">
    <property type="interactions" value="421"/>
</dbReference>
<dbReference type="EC" id="2.3.1.180" evidence="14"/>
<evidence type="ECO:0000256" key="12">
    <source>
        <dbReference type="ARBA" id="ARBA00052467"/>
    </source>
</evidence>
<dbReference type="GO" id="GO:0006633">
    <property type="term" value="P:fatty acid biosynthetic process"/>
    <property type="evidence" value="ECO:0007669"/>
    <property type="project" value="UniProtKB-UniRule"/>
</dbReference>
<evidence type="ECO:0000256" key="7">
    <source>
        <dbReference type="ARBA" id="ARBA00023160"/>
    </source>
</evidence>
<dbReference type="FunFam" id="3.40.47.10:FF:000004">
    <property type="entry name" value="3-oxoacyl-[acyl-carrier-protein] synthase 3"/>
    <property type="match status" value="1"/>
</dbReference>
<evidence type="ECO:0000259" key="15">
    <source>
        <dbReference type="Pfam" id="PF08541"/>
    </source>
</evidence>
<evidence type="ECO:0000313" key="17">
    <source>
        <dbReference type="EMBL" id="GAP62683.1"/>
    </source>
</evidence>
<comment type="pathway">
    <text evidence="1 14">Lipid metabolism; fatty acid biosynthesis.</text>
</comment>
<keyword evidence="4 14" id="KW-0808">Transferase</keyword>
<dbReference type="PANTHER" id="PTHR43091:SF1">
    <property type="entry name" value="BETA-KETOACYL-[ACYL-CARRIER-PROTEIN] SYNTHASE III, CHLOROPLASTIC"/>
    <property type="match status" value="1"/>
</dbReference>
<dbReference type="Proteomes" id="UP000037784">
    <property type="component" value="Unassembled WGS sequence"/>
</dbReference>
<evidence type="ECO:0000256" key="8">
    <source>
        <dbReference type="ARBA" id="ARBA00023268"/>
    </source>
</evidence>
<evidence type="ECO:0000256" key="14">
    <source>
        <dbReference type="HAMAP-Rule" id="MF_01815"/>
    </source>
</evidence>
<keyword evidence="9 14" id="KW-0012">Acyltransferase</keyword>
<evidence type="ECO:0000256" key="10">
    <source>
        <dbReference type="ARBA" id="ARBA00051096"/>
    </source>
</evidence>
<dbReference type="Pfam" id="PF08541">
    <property type="entry name" value="ACP_syn_III_C"/>
    <property type="match status" value="1"/>
</dbReference>
<dbReference type="NCBIfam" id="TIGR00747">
    <property type="entry name" value="fabH"/>
    <property type="match status" value="1"/>
</dbReference>
<keyword evidence="3 14" id="KW-0444">Lipid biosynthesis</keyword>
<comment type="similarity">
    <text evidence="2 14">Belongs to the thiolase-like superfamily. FabH family.</text>
</comment>
<proteinExistence type="inferred from homology"/>
<evidence type="ECO:0000256" key="3">
    <source>
        <dbReference type="ARBA" id="ARBA00022516"/>
    </source>
</evidence>
<dbReference type="PANTHER" id="PTHR43091">
    <property type="entry name" value="3-OXOACYL-[ACYL-CARRIER-PROTEIN] SYNTHASE"/>
    <property type="match status" value="1"/>
</dbReference>
<reference evidence="17 18" key="1">
    <citation type="journal article" date="2015" name="Genome Announc.">
        <title>Draft Genome Sequence of a Heterotrophic Facultative Anaerobic Thermophilic Bacterium, Ardenticatena maritima Strain 110ST.</title>
        <authorList>
            <person name="Kawaichi S."/>
            <person name="Yoshida T."/>
            <person name="Sako Y."/>
            <person name="Nakamura R."/>
        </authorList>
    </citation>
    <scope>NUCLEOTIDE SEQUENCE [LARGE SCALE GENOMIC DNA]</scope>
    <source>
        <strain evidence="17 18">110S</strain>
    </source>
</reference>
<feature type="active site" evidence="14">
    <location>
        <position position="113"/>
    </location>
</feature>
<dbReference type="Pfam" id="PF08545">
    <property type="entry name" value="ACP_syn_III"/>
    <property type="match status" value="1"/>
</dbReference>
<dbReference type="InParanoid" id="A0A0M8K6B2"/>
<dbReference type="GO" id="GO:0004315">
    <property type="term" value="F:3-oxoacyl-[acyl-carrier-protein] synthase activity"/>
    <property type="evidence" value="ECO:0007669"/>
    <property type="project" value="InterPro"/>
</dbReference>
<feature type="domain" description="Beta-ketoacyl-[acyl-carrier-protein] synthase III C-terminal" evidence="15">
    <location>
        <begin position="237"/>
        <end position="325"/>
    </location>
</feature>
<evidence type="ECO:0000256" key="9">
    <source>
        <dbReference type="ARBA" id="ARBA00023315"/>
    </source>
</evidence>
<dbReference type="GO" id="GO:0005737">
    <property type="term" value="C:cytoplasm"/>
    <property type="evidence" value="ECO:0007669"/>
    <property type="project" value="UniProtKB-SubCell"/>
</dbReference>
<comment type="catalytic activity">
    <reaction evidence="13">
        <text>3-methylbutanoyl-CoA + malonyl-[ACP] + H(+) = 5-methyl-3-oxohexanoyl-[ACP] + CO2 + CoA</text>
        <dbReference type="Rhea" id="RHEA:42272"/>
        <dbReference type="Rhea" id="RHEA-COMP:9623"/>
        <dbReference type="Rhea" id="RHEA-COMP:9941"/>
        <dbReference type="ChEBI" id="CHEBI:15378"/>
        <dbReference type="ChEBI" id="CHEBI:16526"/>
        <dbReference type="ChEBI" id="CHEBI:57287"/>
        <dbReference type="ChEBI" id="CHEBI:57345"/>
        <dbReference type="ChEBI" id="CHEBI:78449"/>
        <dbReference type="ChEBI" id="CHEBI:78822"/>
        <dbReference type="EC" id="2.3.1.300"/>
    </reaction>
    <physiologicalReaction direction="left-to-right" evidence="13">
        <dbReference type="Rhea" id="RHEA:42273"/>
    </physiologicalReaction>
</comment>
<dbReference type="Gene3D" id="3.40.47.10">
    <property type="match status" value="1"/>
</dbReference>
<dbReference type="NCBIfam" id="NF006829">
    <property type="entry name" value="PRK09352.1"/>
    <property type="match status" value="1"/>
</dbReference>
<dbReference type="GO" id="GO:0033818">
    <property type="term" value="F:beta-ketoacyl-acyl-carrier-protein synthase III activity"/>
    <property type="evidence" value="ECO:0007669"/>
    <property type="project" value="UniProtKB-UniRule"/>
</dbReference>
<dbReference type="InterPro" id="IPR004655">
    <property type="entry name" value="FabH"/>
</dbReference>
<dbReference type="InterPro" id="IPR013751">
    <property type="entry name" value="ACP_syn_III_N"/>
</dbReference>